<sequence length="262" mass="29189">MKTVSVLIAAFRARAWLGDCLDAVFAQALPPGWRLQVLLGVDGCDDTLDYVRTAPYPALQVVHLPRNRGTYVTFNTLMPYAEGDLIARFDADDVMLADYLAEHIEVLEGGVDLSMSWSVYTDETLRPTAIVPALPDYRPQNGQRRKGTDGQFVARRQIWDSLGAFRAWPCGGDTEFVIRAQAAGFRMTVLEKFLYLRRTHGASLTTHAATNYESDMRMRLQALTIQYRDDYAAGIRPVAVEAEVEPTALLLRCADLGLRVAS</sequence>
<organism evidence="5 6">
    <name type="scientific">Nitrospirillum viridazoti CBAmc</name>
    <dbReference type="NCBI Taxonomy" id="1441467"/>
    <lineage>
        <taxon>Bacteria</taxon>
        <taxon>Pseudomonadati</taxon>
        <taxon>Pseudomonadota</taxon>
        <taxon>Alphaproteobacteria</taxon>
        <taxon>Rhodospirillales</taxon>
        <taxon>Azospirillaceae</taxon>
        <taxon>Nitrospirillum</taxon>
        <taxon>Nitrospirillum viridazoti</taxon>
    </lineage>
</organism>
<dbReference type="Proteomes" id="UP000197153">
    <property type="component" value="Chromosome 4"/>
</dbReference>
<reference evidence="5 6" key="1">
    <citation type="submission" date="2017-06" db="EMBL/GenBank/DDBJ databases">
        <title>Complete genome sequence of Nitrospirillum amazonense strain CBAmC, an endophytic nitrogen-fixing and plant growth-promoting bacterium, isolated from sugarcane.</title>
        <authorList>
            <person name="Schwab S."/>
            <person name="dos Santos Teixeira K.R."/>
            <person name="Simoes Araujo J.L."/>
            <person name="Soares Vidal M."/>
            <person name="Borges de Freitas H.R."/>
            <person name="Rivello Crivelaro A.L."/>
            <person name="Bueno de Camargo Nunes A."/>
            <person name="dos Santos C.M."/>
            <person name="Palmeira da Silva Rosa D."/>
            <person name="da Silva Padilha D."/>
            <person name="da Silva E."/>
            <person name="Araujo Terra L."/>
            <person name="Soares Mendes V."/>
            <person name="Farinelli L."/>
            <person name="Magalhaes Cruz L."/>
            <person name="Baldani J.I."/>
        </authorList>
    </citation>
    <scope>NUCLEOTIDE SEQUENCE [LARGE SCALE GENOMIC DNA]</scope>
    <source>
        <strain evidence="5 6">CBAmC</strain>
    </source>
</reference>
<evidence type="ECO:0000256" key="2">
    <source>
        <dbReference type="ARBA" id="ARBA00022676"/>
    </source>
</evidence>
<dbReference type="Pfam" id="PF00535">
    <property type="entry name" value="Glycos_transf_2"/>
    <property type="match status" value="1"/>
</dbReference>
<evidence type="ECO:0000313" key="5">
    <source>
        <dbReference type="EMBL" id="ASG25032.1"/>
    </source>
</evidence>
<dbReference type="AlphaFoldDB" id="A0A248K268"/>
<name>A0A248K268_9PROT</name>
<gene>
    <name evidence="5" type="ORF">Y958_29100</name>
</gene>
<dbReference type="EMBL" id="CP022113">
    <property type="protein sequence ID" value="ASG25032.1"/>
    <property type="molecule type" value="Genomic_DNA"/>
</dbReference>
<dbReference type="Gene3D" id="3.90.550.10">
    <property type="entry name" value="Spore Coat Polysaccharide Biosynthesis Protein SpsA, Chain A"/>
    <property type="match status" value="1"/>
</dbReference>
<keyword evidence="2" id="KW-0328">Glycosyltransferase</keyword>
<keyword evidence="3" id="KW-0808">Transferase</keyword>
<dbReference type="InterPro" id="IPR029044">
    <property type="entry name" value="Nucleotide-diphossugar_trans"/>
</dbReference>
<dbReference type="RefSeq" id="WP_088875424.1">
    <property type="nucleotide sequence ID" value="NZ_CP022113.1"/>
</dbReference>
<evidence type="ECO:0000256" key="3">
    <source>
        <dbReference type="ARBA" id="ARBA00022679"/>
    </source>
</evidence>
<dbReference type="GO" id="GO:0016757">
    <property type="term" value="F:glycosyltransferase activity"/>
    <property type="evidence" value="ECO:0007669"/>
    <property type="project" value="UniProtKB-KW"/>
</dbReference>
<keyword evidence="6" id="KW-1185">Reference proteome</keyword>
<feature type="domain" description="Glycosyltransferase 2-like" evidence="4">
    <location>
        <begin position="5"/>
        <end position="131"/>
    </location>
</feature>
<protein>
    <recommendedName>
        <fullName evidence="4">Glycosyltransferase 2-like domain-containing protein</fullName>
    </recommendedName>
</protein>
<evidence type="ECO:0000259" key="4">
    <source>
        <dbReference type="Pfam" id="PF00535"/>
    </source>
</evidence>
<dbReference type="PANTHER" id="PTHR43685:SF5">
    <property type="entry name" value="GLYCOSYLTRANSFERASE EPSE-RELATED"/>
    <property type="match status" value="1"/>
</dbReference>
<proteinExistence type="inferred from homology"/>
<dbReference type="KEGG" id="nao:Y958_29100"/>
<comment type="similarity">
    <text evidence="1">Belongs to the glycosyltransferase 2 family.</text>
</comment>
<accession>A0A248K268</accession>
<dbReference type="PANTHER" id="PTHR43685">
    <property type="entry name" value="GLYCOSYLTRANSFERASE"/>
    <property type="match status" value="1"/>
</dbReference>
<dbReference type="InterPro" id="IPR001173">
    <property type="entry name" value="Glyco_trans_2-like"/>
</dbReference>
<evidence type="ECO:0000256" key="1">
    <source>
        <dbReference type="ARBA" id="ARBA00006739"/>
    </source>
</evidence>
<evidence type="ECO:0000313" key="6">
    <source>
        <dbReference type="Proteomes" id="UP000197153"/>
    </source>
</evidence>
<dbReference type="SUPFAM" id="SSF53448">
    <property type="entry name" value="Nucleotide-diphospho-sugar transferases"/>
    <property type="match status" value="1"/>
</dbReference>
<dbReference type="InterPro" id="IPR050834">
    <property type="entry name" value="Glycosyltransf_2"/>
</dbReference>
<dbReference type="CDD" id="cd00761">
    <property type="entry name" value="Glyco_tranf_GTA_type"/>
    <property type="match status" value="1"/>
</dbReference>